<dbReference type="EMBL" id="OX465081">
    <property type="protein sequence ID" value="CAI9284487.1"/>
    <property type="molecule type" value="Genomic_DNA"/>
</dbReference>
<keyword evidence="2 4" id="KW-0863">Zinc-finger</keyword>
<feature type="compositionally biased region" description="Gly residues" evidence="5">
    <location>
        <begin position="327"/>
        <end position="343"/>
    </location>
</feature>
<evidence type="ECO:0000256" key="1">
    <source>
        <dbReference type="ARBA" id="ARBA00022723"/>
    </source>
</evidence>
<dbReference type="PANTHER" id="PTHR31973">
    <property type="entry name" value="POLYPROTEIN, PUTATIVE-RELATED"/>
    <property type="match status" value="1"/>
</dbReference>
<feature type="compositionally biased region" description="Gly residues" evidence="5">
    <location>
        <begin position="1076"/>
        <end position="1097"/>
    </location>
</feature>
<keyword evidence="3" id="KW-0862">Zinc</keyword>
<dbReference type="InterPro" id="IPR004332">
    <property type="entry name" value="Transposase_MuDR"/>
</dbReference>
<feature type="region of interest" description="Disordered" evidence="5">
    <location>
        <begin position="326"/>
        <end position="353"/>
    </location>
</feature>
<sequence>MVQMWEIRPRKQCFDAIRIYEGYPTMFTIELHHGGRFTKFPGISYIEGKLDHIDLVDMDEFSVHELDEVMLKLGYDVPPVIYYHYQLPNGDLEFGLRALGNDIDVLSLAQYIEHHKIIKVYTEHNETKLLTYFMSPRVKPRVIIEEIADDVPTATVGDQDVPNLELCLVRYETPEYNSNKRLRLVDGSQSCSKKLCFNLEHTATVGDQDAHVEIGNEGANISEQGATVSGQDTHVEIGNEGANVSDQGAAVGNQDTKVHDQGANVGDQEVNTREFDTFDDQPFQFEDFDPFFDQYTFNDGNDQSMGVGAELGTGLGEVQFESEGVCEGLGEGGSEGGSEGGGEGSEEDSDFLEDEENYVSDIEVDMSDFYMNVDLDVEYVDRGKGVETENEVVDTEDVEDVEVIDNDEWDLLGEDSDDERRKAILKQMVKEKKCSLGEVHTVTFQVGQKYKSKKEIKNKVNKLAIETRRNLGFKKNDKTRLRVVCKGNVPNVNASGVGKGNKLNCSWSMQTSRSKDSDYWYVKTLLDKHTCVQTRKLRACTAKYISAEILDMVESNPTVPLRSIQEQVQKRLQVGVSIHKVQRAKATATKQVSGDYTKQYEVLRDYLMELQATNVGTTVKLEVVNEPNSTRETRQFKRVYICLGALKKGFKAGLRDILGLDGAFMKGPFPGQVLTAVGLDSNNGIYPLAYAIVETENMSSWKWFLECLGDDLELCSNSNFTFMSDRQKGLLPAIAQLYPQAEHRFCLRHIYENMRKKWKTKEYKDHLWQCAIATTVPEFEHYMNELNKFDKDAFEWLKKIPLTIGPEATFQVTFPNLGEALLVLIVYGLVHIIFLFNTGRAGSDILLNNLCEVFNSKLIHGRNKPIISCLEYIRQYLMKRICNVKKVMSKAPGPLTPTASKLLERNREASVQYRARWNGTAKYEVYGPWHDQHVVDMKNMSCTCRRWELNGIPCRHAIATIHEMADSGDKVGELYTYVNKVYWLQTWNEAYSYTVDPIKGRAMWPKSTCPFQLTPPPHHNQPGRPNTKRKRSADEKYDKQMQNHGAGEPEKLTRKFVSVRCGKCNNRGHNSRTCKGQGGNAGRNEGGNAGSSQGGNA</sequence>
<dbReference type="Proteomes" id="UP001177003">
    <property type="component" value="Chromosome 5"/>
</dbReference>
<dbReference type="Pfam" id="PF10551">
    <property type="entry name" value="MULE"/>
    <property type="match status" value="1"/>
</dbReference>
<dbReference type="InterPro" id="IPR018289">
    <property type="entry name" value="MULE_transposase_dom"/>
</dbReference>
<proteinExistence type="predicted"/>
<protein>
    <recommendedName>
        <fullName evidence="6">SWIM-type domain-containing protein</fullName>
    </recommendedName>
</protein>
<dbReference type="PANTHER" id="PTHR31973:SF190">
    <property type="entry name" value="MULE TRANSPOSASE DOMAIN-CONTAINING PROTEIN"/>
    <property type="match status" value="1"/>
</dbReference>
<evidence type="ECO:0000313" key="8">
    <source>
        <dbReference type="Proteomes" id="UP001177003"/>
    </source>
</evidence>
<evidence type="ECO:0000259" key="6">
    <source>
        <dbReference type="PROSITE" id="PS50966"/>
    </source>
</evidence>
<keyword evidence="8" id="KW-1185">Reference proteome</keyword>
<organism evidence="7 8">
    <name type="scientific">Lactuca saligna</name>
    <name type="common">Willowleaf lettuce</name>
    <dbReference type="NCBI Taxonomy" id="75948"/>
    <lineage>
        <taxon>Eukaryota</taxon>
        <taxon>Viridiplantae</taxon>
        <taxon>Streptophyta</taxon>
        <taxon>Embryophyta</taxon>
        <taxon>Tracheophyta</taxon>
        <taxon>Spermatophyta</taxon>
        <taxon>Magnoliopsida</taxon>
        <taxon>eudicotyledons</taxon>
        <taxon>Gunneridae</taxon>
        <taxon>Pentapetalae</taxon>
        <taxon>asterids</taxon>
        <taxon>campanulids</taxon>
        <taxon>Asterales</taxon>
        <taxon>Asteraceae</taxon>
        <taxon>Cichorioideae</taxon>
        <taxon>Cichorieae</taxon>
        <taxon>Lactucinae</taxon>
        <taxon>Lactuca</taxon>
    </lineage>
</organism>
<dbReference type="Pfam" id="PF03108">
    <property type="entry name" value="DBD_Tnp_Mut"/>
    <property type="match status" value="1"/>
</dbReference>
<dbReference type="AlphaFoldDB" id="A0AA36E6Y1"/>
<evidence type="ECO:0000256" key="2">
    <source>
        <dbReference type="ARBA" id="ARBA00022771"/>
    </source>
</evidence>
<evidence type="ECO:0000256" key="5">
    <source>
        <dbReference type="SAM" id="MobiDB-lite"/>
    </source>
</evidence>
<feature type="region of interest" description="Disordered" evidence="5">
    <location>
        <begin position="1009"/>
        <end position="1097"/>
    </location>
</feature>
<dbReference type="GO" id="GO:0008270">
    <property type="term" value="F:zinc ion binding"/>
    <property type="evidence" value="ECO:0007669"/>
    <property type="project" value="UniProtKB-KW"/>
</dbReference>
<evidence type="ECO:0000256" key="4">
    <source>
        <dbReference type="PROSITE-ProRule" id="PRU00325"/>
    </source>
</evidence>
<gene>
    <name evidence="7" type="ORF">LSALG_LOCUS24010</name>
</gene>
<dbReference type="InterPro" id="IPR006564">
    <property type="entry name" value="Znf_PMZ"/>
</dbReference>
<dbReference type="SMART" id="SM00575">
    <property type="entry name" value="ZnF_PMZ"/>
    <property type="match status" value="1"/>
</dbReference>
<feature type="compositionally biased region" description="Acidic residues" evidence="5">
    <location>
        <begin position="344"/>
        <end position="353"/>
    </location>
</feature>
<dbReference type="InterPro" id="IPR007527">
    <property type="entry name" value="Znf_SWIM"/>
</dbReference>
<keyword evidence="1" id="KW-0479">Metal-binding</keyword>
<dbReference type="InterPro" id="IPR058594">
    <property type="entry name" value="PB1-like_dom_pln"/>
</dbReference>
<dbReference type="Pfam" id="PF04434">
    <property type="entry name" value="SWIM"/>
    <property type="match status" value="1"/>
</dbReference>
<dbReference type="Pfam" id="PF26130">
    <property type="entry name" value="PB1-like"/>
    <property type="match status" value="1"/>
</dbReference>
<reference evidence="7" key="1">
    <citation type="submission" date="2023-04" db="EMBL/GenBank/DDBJ databases">
        <authorList>
            <person name="Vijverberg K."/>
            <person name="Xiong W."/>
            <person name="Schranz E."/>
        </authorList>
    </citation>
    <scope>NUCLEOTIDE SEQUENCE</scope>
</reference>
<feature type="domain" description="SWIM-type" evidence="6">
    <location>
        <begin position="923"/>
        <end position="965"/>
    </location>
</feature>
<accession>A0AA36E6Y1</accession>
<name>A0AA36E6Y1_LACSI</name>
<dbReference type="PROSITE" id="PS50966">
    <property type="entry name" value="ZF_SWIM"/>
    <property type="match status" value="1"/>
</dbReference>
<evidence type="ECO:0000256" key="3">
    <source>
        <dbReference type="ARBA" id="ARBA00022833"/>
    </source>
</evidence>
<evidence type="ECO:0000313" key="7">
    <source>
        <dbReference type="EMBL" id="CAI9284487.1"/>
    </source>
</evidence>
<feature type="compositionally biased region" description="Basic and acidic residues" evidence="5">
    <location>
        <begin position="1032"/>
        <end position="1053"/>
    </location>
</feature>